<organism evidence="1 2">
    <name type="scientific">Romanomermis culicivorax</name>
    <name type="common">Nematode worm</name>
    <dbReference type="NCBI Taxonomy" id="13658"/>
    <lineage>
        <taxon>Eukaryota</taxon>
        <taxon>Metazoa</taxon>
        <taxon>Ecdysozoa</taxon>
        <taxon>Nematoda</taxon>
        <taxon>Enoplea</taxon>
        <taxon>Dorylaimia</taxon>
        <taxon>Mermithida</taxon>
        <taxon>Mermithoidea</taxon>
        <taxon>Mermithidae</taxon>
        <taxon>Romanomermis</taxon>
    </lineage>
</organism>
<evidence type="ECO:0000313" key="2">
    <source>
        <dbReference type="WBParaSite" id="nRc.2.0.1.t20414-RA"/>
    </source>
</evidence>
<dbReference type="AlphaFoldDB" id="A0A915J2S6"/>
<name>A0A915J2S6_ROMCU</name>
<proteinExistence type="predicted"/>
<protein>
    <submittedName>
        <fullName evidence="2">Uncharacterized protein</fullName>
    </submittedName>
</protein>
<dbReference type="Proteomes" id="UP000887565">
    <property type="component" value="Unplaced"/>
</dbReference>
<keyword evidence="1" id="KW-1185">Reference proteome</keyword>
<accession>A0A915J2S6</accession>
<dbReference type="WBParaSite" id="nRc.2.0.1.t20414-RA">
    <property type="protein sequence ID" value="nRc.2.0.1.t20414-RA"/>
    <property type="gene ID" value="nRc.2.0.1.g20414"/>
</dbReference>
<reference evidence="2" key="1">
    <citation type="submission" date="2022-11" db="UniProtKB">
        <authorList>
            <consortium name="WormBaseParasite"/>
        </authorList>
    </citation>
    <scope>IDENTIFICATION</scope>
</reference>
<evidence type="ECO:0000313" key="1">
    <source>
        <dbReference type="Proteomes" id="UP000887565"/>
    </source>
</evidence>
<sequence length="167" mass="19179">MKEKLMKVLLSIDEGGGPKAQAPACSQHAVENPLRVLYKVEIKQKQLTLFYVTLNELLSVTRCVNCEIRSSPPFDWIHNGTFFCGFVDHQPFRMRSYYEAARKMTTRVNKRDSNGDKAANTVCSLVDCGDLNIQQENAFGAKIMRKIRQSNRTRTIIKEEKNSYVNW</sequence>